<evidence type="ECO:0000313" key="5">
    <source>
        <dbReference type="EMBL" id="KAK3205960.1"/>
    </source>
</evidence>
<dbReference type="PANTHER" id="PTHR33191:SF9">
    <property type="entry name" value="RIPENING-RELATED PROTEIN 2-RELATED"/>
    <property type="match status" value="1"/>
</dbReference>
<sequence>MANKVLFLTSLSLVFTIFITFPFLLNAISSCNGACRTANDCSGQLICIKGKCNDDPDVNTQICSGGDGGGGGGGGDGVDSSESSNNCQPSGTFSCQGKSFPQFSCSPPVTSSTKAKLTNNDFSAGGDGGGESKCDGKFHGNSNPVVALSTGWYNGGSRCGKMIKIRASNGRSVMATVVDECDSMNGCDEEHAGQPPCKNNIVDGSDAVWTALGLDKDLGVVDVTWSP</sequence>
<name>A0AAE0E398_9ROSI</name>
<organism evidence="5 6">
    <name type="scientific">Dipteronia sinensis</name>
    <dbReference type="NCBI Taxonomy" id="43782"/>
    <lineage>
        <taxon>Eukaryota</taxon>
        <taxon>Viridiplantae</taxon>
        <taxon>Streptophyta</taxon>
        <taxon>Embryophyta</taxon>
        <taxon>Tracheophyta</taxon>
        <taxon>Spermatophyta</taxon>
        <taxon>Magnoliopsida</taxon>
        <taxon>eudicotyledons</taxon>
        <taxon>Gunneridae</taxon>
        <taxon>Pentapetalae</taxon>
        <taxon>rosids</taxon>
        <taxon>malvids</taxon>
        <taxon>Sapindales</taxon>
        <taxon>Sapindaceae</taxon>
        <taxon>Hippocastanoideae</taxon>
        <taxon>Acereae</taxon>
        <taxon>Dipteronia</taxon>
    </lineage>
</organism>
<dbReference type="GO" id="GO:0005576">
    <property type="term" value="C:extracellular region"/>
    <property type="evidence" value="ECO:0007669"/>
    <property type="project" value="UniProtKB-SubCell"/>
</dbReference>
<dbReference type="InterPro" id="IPR036908">
    <property type="entry name" value="RlpA-like_sf"/>
</dbReference>
<dbReference type="Pfam" id="PF24300">
    <property type="entry name" value="KWL1"/>
    <property type="match status" value="1"/>
</dbReference>
<accession>A0AAE0E398</accession>
<reference evidence="5" key="1">
    <citation type="journal article" date="2023" name="Plant J.">
        <title>Genome sequences and population genomics provide insights into the demographic history, inbreeding, and mutation load of two 'living fossil' tree species of Dipteronia.</title>
        <authorList>
            <person name="Feng Y."/>
            <person name="Comes H.P."/>
            <person name="Chen J."/>
            <person name="Zhu S."/>
            <person name="Lu R."/>
            <person name="Zhang X."/>
            <person name="Li P."/>
            <person name="Qiu J."/>
            <person name="Olsen K.M."/>
            <person name="Qiu Y."/>
        </authorList>
    </citation>
    <scope>NUCLEOTIDE SEQUENCE</scope>
    <source>
        <strain evidence="5">NBL</strain>
    </source>
</reference>
<dbReference type="PROSITE" id="PS51257">
    <property type="entry name" value="PROKAR_LIPOPROTEIN"/>
    <property type="match status" value="1"/>
</dbReference>
<evidence type="ECO:0000256" key="3">
    <source>
        <dbReference type="ARBA" id="ARBA00022525"/>
    </source>
</evidence>
<evidence type="ECO:0008006" key="7">
    <source>
        <dbReference type="Google" id="ProtNLM"/>
    </source>
</evidence>
<dbReference type="Gene3D" id="2.40.40.10">
    <property type="entry name" value="RlpA-like domain"/>
    <property type="match status" value="1"/>
</dbReference>
<keyword evidence="6" id="KW-1185">Reference proteome</keyword>
<keyword evidence="4" id="KW-0732">Signal</keyword>
<dbReference type="CDD" id="cd22270">
    <property type="entry name" value="DPBB_kiwellin-like"/>
    <property type="match status" value="1"/>
</dbReference>
<protein>
    <recommendedName>
        <fullName evidence="7">Kiwellin-like</fullName>
    </recommendedName>
</protein>
<evidence type="ECO:0000256" key="2">
    <source>
        <dbReference type="ARBA" id="ARBA00005592"/>
    </source>
</evidence>
<evidence type="ECO:0000256" key="4">
    <source>
        <dbReference type="ARBA" id="ARBA00022729"/>
    </source>
</evidence>
<dbReference type="EMBL" id="JANJYJ010000006">
    <property type="protein sequence ID" value="KAK3205960.1"/>
    <property type="molecule type" value="Genomic_DNA"/>
</dbReference>
<dbReference type="SUPFAM" id="SSF50685">
    <property type="entry name" value="Barwin-like endoglucanases"/>
    <property type="match status" value="1"/>
</dbReference>
<dbReference type="InterPro" id="IPR039271">
    <property type="entry name" value="Kiwellin-like"/>
</dbReference>
<comment type="subcellular location">
    <subcellularLocation>
        <location evidence="1">Secreted</location>
    </subcellularLocation>
</comment>
<evidence type="ECO:0000256" key="1">
    <source>
        <dbReference type="ARBA" id="ARBA00004613"/>
    </source>
</evidence>
<dbReference type="AlphaFoldDB" id="A0AAE0E398"/>
<proteinExistence type="inferred from homology"/>
<dbReference type="Proteomes" id="UP001281410">
    <property type="component" value="Unassembled WGS sequence"/>
</dbReference>
<keyword evidence="3" id="KW-0964">Secreted</keyword>
<comment type="similarity">
    <text evidence="2">Belongs to the kiwellin family.</text>
</comment>
<comment type="caution">
    <text evidence="5">The sequence shown here is derived from an EMBL/GenBank/DDBJ whole genome shotgun (WGS) entry which is preliminary data.</text>
</comment>
<evidence type="ECO:0000313" key="6">
    <source>
        <dbReference type="Proteomes" id="UP001281410"/>
    </source>
</evidence>
<gene>
    <name evidence="5" type="ORF">Dsin_020006</name>
</gene>
<dbReference type="PANTHER" id="PTHR33191">
    <property type="entry name" value="RIPENING-RELATED PROTEIN 2-RELATED"/>
    <property type="match status" value="1"/>
</dbReference>